<feature type="compositionally biased region" description="Basic and acidic residues" evidence="3">
    <location>
        <begin position="479"/>
        <end position="491"/>
    </location>
</feature>
<keyword evidence="1 2" id="KW-0694">RNA-binding</keyword>
<dbReference type="AlphaFoldDB" id="A0A3S5CPJ0"/>
<dbReference type="PANTHER" id="PTHR23189">
    <property type="entry name" value="RNA RECOGNITION MOTIF-CONTAINING"/>
    <property type="match status" value="1"/>
</dbReference>
<dbReference type="InterPro" id="IPR035979">
    <property type="entry name" value="RBD_domain_sf"/>
</dbReference>
<feature type="non-terminal residue" evidence="5">
    <location>
        <position position="551"/>
    </location>
</feature>
<feature type="region of interest" description="Disordered" evidence="3">
    <location>
        <begin position="442"/>
        <end position="551"/>
    </location>
</feature>
<evidence type="ECO:0000256" key="1">
    <source>
        <dbReference type="ARBA" id="ARBA00022884"/>
    </source>
</evidence>
<evidence type="ECO:0000259" key="4">
    <source>
        <dbReference type="PROSITE" id="PS50102"/>
    </source>
</evidence>
<keyword evidence="6" id="KW-1185">Reference proteome</keyword>
<dbReference type="Pfam" id="PF00076">
    <property type="entry name" value="RRM_1"/>
    <property type="match status" value="1"/>
</dbReference>
<feature type="non-terminal residue" evidence="5">
    <location>
        <position position="1"/>
    </location>
</feature>
<feature type="compositionally biased region" description="Acidic residues" evidence="3">
    <location>
        <begin position="542"/>
        <end position="551"/>
    </location>
</feature>
<feature type="domain" description="RRM" evidence="4">
    <location>
        <begin position="30"/>
        <end position="108"/>
    </location>
</feature>
<reference evidence="5" key="1">
    <citation type="submission" date="2018-11" db="EMBL/GenBank/DDBJ databases">
        <authorList>
            <consortium name="Pathogen Informatics"/>
        </authorList>
    </citation>
    <scope>NUCLEOTIDE SEQUENCE</scope>
</reference>
<organism evidence="5 6">
    <name type="scientific">Protopolystoma xenopodis</name>
    <dbReference type="NCBI Taxonomy" id="117903"/>
    <lineage>
        <taxon>Eukaryota</taxon>
        <taxon>Metazoa</taxon>
        <taxon>Spiralia</taxon>
        <taxon>Lophotrochozoa</taxon>
        <taxon>Platyhelminthes</taxon>
        <taxon>Monogenea</taxon>
        <taxon>Polyopisthocotylea</taxon>
        <taxon>Polystomatidea</taxon>
        <taxon>Polystomatidae</taxon>
        <taxon>Protopolystoma</taxon>
    </lineage>
</organism>
<dbReference type="PROSITE" id="PS50102">
    <property type="entry name" value="RRM"/>
    <property type="match status" value="2"/>
</dbReference>
<feature type="compositionally biased region" description="Low complexity" evidence="3">
    <location>
        <begin position="260"/>
        <end position="276"/>
    </location>
</feature>
<feature type="compositionally biased region" description="Basic and acidic residues" evidence="3">
    <location>
        <begin position="238"/>
        <end position="255"/>
    </location>
</feature>
<evidence type="ECO:0000313" key="5">
    <source>
        <dbReference type="EMBL" id="VEL25868.1"/>
    </source>
</evidence>
<dbReference type="SUPFAM" id="SSF100939">
    <property type="entry name" value="SPOC domain-like"/>
    <property type="match status" value="1"/>
</dbReference>
<dbReference type="SUPFAM" id="SSF54928">
    <property type="entry name" value="RNA-binding domain, RBD"/>
    <property type="match status" value="1"/>
</dbReference>
<evidence type="ECO:0000256" key="3">
    <source>
        <dbReference type="SAM" id="MobiDB-lite"/>
    </source>
</evidence>
<dbReference type="SMART" id="SM00360">
    <property type="entry name" value="RRM"/>
    <property type="match status" value="2"/>
</dbReference>
<feature type="region of interest" description="Disordered" evidence="3">
    <location>
        <begin position="230"/>
        <end position="314"/>
    </location>
</feature>
<gene>
    <name evidence="5" type="ORF">PXEA_LOCUS19308</name>
</gene>
<feature type="compositionally biased region" description="Polar residues" evidence="3">
    <location>
        <begin position="296"/>
        <end position="312"/>
    </location>
</feature>
<dbReference type="Gene3D" id="2.40.290.10">
    <property type="match status" value="1"/>
</dbReference>
<dbReference type="OrthoDB" id="10050565at2759"/>
<sequence length="551" mass="62049">ERRDAISSSGKIFPHHLDHRDPEDDPNSTRTLFIGNLAPDITEAEITEIFEKYGFIEDIDIKRPAPGSGCNAYAFLRFVNLDMAHRAKVDMSGHMIGQFTCKIGYGKVTPTRCLWVGGLGPWITYPTFASLLNRFGPPERIIWPSGKNYAHVLFRNVELSTVAAATLRGYPLGGPDRRIRVDFTDEIYMTNDPLVARRRPLPSTIENDDILRKTQRSHFRGGDCSDEIYRANFPNHSRHQDRDRHKRKPTPDRLLRASRSRSLSHSSKSSINTSSSKIHDLGSRRNVSPRCDHSSRSNSPDYRSPYDKQNSLARRPLDAKLEAKTCFRHNPSLGSSDFDPLLSLETALNVEQLATSLPTAWDGMFFLKNSSFACRMHILRGDENLVDQFLPRRHLSTFPPCTVMLSRVSQKEDPAMHVETHVTEHKLIATSNSNSCDCLKGAAAGSHSDYTPTEDNDRLTRGGRPRTPPEEDETVAADVRVKSKDMLSTDIEREEGEEDDEDEDDDEEHTNHLRPAVSKKPEDSPSTHLGGVPRSKPPVTSDDSDFIEEPI</sequence>
<dbReference type="Gene3D" id="3.30.70.330">
    <property type="match status" value="2"/>
</dbReference>
<feature type="compositionally biased region" description="Acidic residues" evidence="3">
    <location>
        <begin position="492"/>
        <end position="508"/>
    </location>
</feature>
<name>A0A3S5CPJ0_9PLAT</name>
<dbReference type="InterPro" id="IPR012677">
    <property type="entry name" value="Nucleotide-bd_a/b_plait_sf"/>
</dbReference>
<dbReference type="GO" id="GO:0003723">
    <property type="term" value="F:RNA binding"/>
    <property type="evidence" value="ECO:0007669"/>
    <property type="project" value="UniProtKB-UniRule"/>
</dbReference>
<comment type="caution">
    <text evidence="5">The sequence shown here is derived from an EMBL/GenBank/DDBJ whole genome shotgun (WGS) entry which is preliminary data.</text>
</comment>
<feature type="domain" description="RRM" evidence="4">
    <location>
        <begin position="112"/>
        <end position="186"/>
    </location>
</feature>
<dbReference type="Proteomes" id="UP000784294">
    <property type="component" value="Unassembled WGS sequence"/>
</dbReference>
<evidence type="ECO:0000256" key="2">
    <source>
        <dbReference type="PROSITE-ProRule" id="PRU00176"/>
    </source>
</evidence>
<dbReference type="InterPro" id="IPR000504">
    <property type="entry name" value="RRM_dom"/>
</dbReference>
<dbReference type="CDD" id="cd12310">
    <property type="entry name" value="RRM3_Spen"/>
    <property type="match status" value="1"/>
</dbReference>
<protein>
    <recommendedName>
        <fullName evidence="4">RRM domain-containing protein</fullName>
    </recommendedName>
</protein>
<feature type="region of interest" description="Disordered" evidence="3">
    <location>
        <begin position="1"/>
        <end position="28"/>
    </location>
</feature>
<accession>A0A3S5CPJ0</accession>
<feature type="compositionally biased region" description="Polar residues" evidence="3">
    <location>
        <begin position="1"/>
        <end position="10"/>
    </location>
</feature>
<evidence type="ECO:0000313" key="6">
    <source>
        <dbReference type="Proteomes" id="UP000784294"/>
    </source>
</evidence>
<proteinExistence type="predicted"/>
<dbReference type="InterPro" id="IPR016194">
    <property type="entry name" value="SPOC-like_C_dom_sf"/>
</dbReference>
<feature type="region of interest" description="Disordered" evidence="3">
    <location>
        <begin position="206"/>
        <end position="225"/>
    </location>
</feature>
<dbReference type="EMBL" id="CAAALY010076740">
    <property type="protein sequence ID" value="VEL25868.1"/>
    <property type="molecule type" value="Genomic_DNA"/>
</dbReference>